<proteinExistence type="predicted"/>
<dbReference type="OrthoDB" id="424012at2759"/>
<protein>
    <submittedName>
        <fullName evidence="2">Histone deacetylase complex catalytic component HDA1</fullName>
    </submittedName>
</protein>
<gene>
    <name evidence="2" type="ORF">KFL_001140190</name>
</gene>
<feature type="region of interest" description="Disordered" evidence="1">
    <location>
        <begin position="1"/>
        <end position="45"/>
    </location>
</feature>
<evidence type="ECO:0000256" key="1">
    <source>
        <dbReference type="SAM" id="MobiDB-lite"/>
    </source>
</evidence>
<keyword evidence="3" id="KW-1185">Reference proteome</keyword>
<reference evidence="2 3" key="1">
    <citation type="journal article" date="2014" name="Nat. Commun.">
        <title>Klebsormidium flaccidum genome reveals primary factors for plant terrestrial adaptation.</title>
        <authorList>
            <person name="Hori K."/>
            <person name="Maruyama F."/>
            <person name="Fujisawa T."/>
            <person name="Togashi T."/>
            <person name="Yamamoto N."/>
            <person name="Seo M."/>
            <person name="Sato S."/>
            <person name="Yamada T."/>
            <person name="Mori H."/>
            <person name="Tajima N."/>
            <person name="Moriyama T."/>
            <person name="Ikeuchi M."/>
            <person name="Watanabe M."/>
            <person name="Wada H."/>
            <person name="Kobayashi K."/>
            <person name="Saito M."/>
            <person name="Masuda T."/>
            <person name="Sasaki-Sekimoto Y."/>
            <person name="Mashiguchi K."/>
            <person name="Awai K."/>
            <person name="Shimojima M."/>
            <person name="Masuda S."/>
            <person name="Iwai M."/>
            <person name="Nobusawa T."/>
            <person name="Narise T."/>
            <person name="Kondo S."/>
            <person name="Saito H."/>
            <person name="Sato R."/>
            <person name="Murakawa M."/>
            <person name="Ihara Y."/>
            <person name="Oshima-Yamada Y."/>
            <person name="Ohtaka K."/>
            <person name="Satoh M."/>
            <person name="Sonobe K."/>
            <person name="Ishii M."/>
            <person name="Ohtani R."/>
            <person name="Kanamori-Sato M."/>
            <person name="Honoki R."/>
            <person name="Miyazaki D."/>
            <person name="Mochizuki H."/>
            <person name="Umetsu J."/>
            <person name="Higashi K."/>
            <person name="Shibata D."/>
            <person name="Kamiya Y."/>
            <person name="Sato N."/>
            <person name="Nakamura Y."/>
            <person name="Tabata S."/>
            <person name="Ida S."/>
            <person name="Kurokawa K."/>
            <person name="Ohta H."/>
        </authorList>
    </citation>
    <scope>NUCLEOTIDE SEQUENCE [LARGE SCALE GENOMIC DNA]</scope>
    <source>
        <strain evidence="2 3">NIES-2285</strain>
    </source>
</reference>
<dbReference type="EMBL" id="DF237063">
    <property type="protein sequence ID" value="GAQ82531.1"/>
    <property type="molecule type" value="Genomic_DNA"/>
</dbReference>
<dbReference type="STRING" id="105231.A0A1Y1I033"/>
<feature type="compositionally biased region" description="Polar residues" evidence="1">
    <location>
        <begin position="1"/>
        <end position="10"/>
    </location>
</feature>
<dbReference type="Gene3D" id="3.10.490.10">
    <property type="entry name" value="Gamma-glutamyl cyclotransferase-like"/>
    <property type="match status" value="1"/>
</dbReference>
<name>A0A1Y1I033_KLENI</name>
<evidence type="ECO:0000313" key="2">
    <source>
        <dbReference type="EMBL" id="GAQ82531.1"/>
    </source>
</evidence>
<evidence type="ECO:0000313" key="3">
    <source>
        <dbReference type="Proteomes" id="UP000054558"/>
    </source>
</evidence>
<sequence>MGSFFSSNAHTEAPPEETPGAESGQPLPSTATGAEVRPQKRYRVEEDTIISPKKVKPSHLDLSKYKLKELAFGSQGEEATKLPKQVEDVSQEGAPVDLARTYVWYASYGSNLLEERFMCYVKGGKTESMAMSLAPCSDPTPPTAIDAFVVPHRLFFAHEKSVTWGAGGVSFITSKETPDSKTIIRAYRVTLQQFNEVARKENSASAPVGSVCVSPENLVQLRARDEKSLKHNALDCVIQKGKYRTVKYLGDYQGEPVLTFTASHQEQEEIASGHVPLVSPSDKYRACIVQGLVEVGLSREDAETYVEVRASTPLSETTG</sequence>
<accession>A0A1Y1I033</accession>
<organism evidence="2 3">
    <name type="scientific">Klebsormidium nitens</name>
    <name type="common">Green alga</name>
    <name type="synonym">Ulothrix nitens</name>
    <dbReference type="NCBI Taxonomy" id="105231"/>
    <lineage>
        <taxon>Eukaryota</taxon>
        <taxon>Viridiplantae</taxon>
        <taxon>Streptophyta</taxon>
        <taxon>Klebsormidiophyceae</taxon>
        <taxon>Klebsormidiales</taxon>
        <taxon>Klebsormidiaceae</taxon>
        <taxon>Klebsormidium</taxon>
    </lineage>
</organism>
<dbReference type="AlphaFoldDB" id="A0A1Y1I033"/>
<dbReference type="OMA" id="IAAQEMY"/>
<dbReference type="Proteomes" id="UP000054558">
    <property type="component" value="Unassembled WGS sequence"/>
</dbReference>